<gene>
    <name evidence="2" type="ORF">NDU88_006110</name>
</gene>
<evidence type="ECO:0000313" key="2">
    <source>
        <dbReference type="EMBL" id="KAJ1153349.1"/>
    </source>
</evidence>
<accession>A0AAV7RQA0</accession>
<feature type="region of interest" description="Disordered" evidence="1">
    <location>
        <begin position="1"/>
        <end position="88"/>
    </location>
</feature>
<sequence>MTPCPGRPSNVSAVSLTGNPDILVPEMVEIEDGLRTKGEEKEKDANRAVRTPRERPEEAEGRSNTREALKTSAQDQISTKGETEEREFRHVPGGTWLNQVRSMFFALRRGVRELKDISPWFFEAVKEILVISRQEVGG</sequence>
<comment type="caution">
    <text evidence="2">The sequence shown here is derived from an EMBL/GenBank/DDBJ whole genome shotgun (WGS) entry which is preliminary data.</text>
</comment>
<feature type="compositionally biased region" description="Basic and acidic residues" evidence="1">
    <location>
        <begin position="32"/>
        <end position="69"/>
    </location>
</feature>
<reference evidence="2" key="1">
    <citation type="journal article" date="2022" name="bioRxiv">
        <title>Sequencing and chromosome-scale assembly of the giantPleurodeles waltlgenome.</title>
        <authorList>
            <person name="Brown T."/>
            <person name="Elewa A."/>
            <person name="Iarovenko S."/>
            <person name="Subramanian E."/>
            <person name="Araus A.J."/>
            <person name="Petzold A."/>
            <person name="Susuki M."/>
            <person name="Suzuki K.-i.T."/>
            <person name="Hayashi T."/>
            <person name="Toyoda A."/>
            <person name="Oliveira C."/>
            <person name="Osipova E."/>
            <person name="Leigh N.D."/>
            <person name="Simon A."/>
            <person name="Yun M.H."/>
        </authorList>
    </citation>
    <scope>NUCLEOTIDE SEQUENCE</scope>
    <source>
        <strain evidence="2">20211129_DDA</strain>
        <tissue evidence="2">Liver</tissue>
    </source>
</reference>
<dbReference type="AlphaFoldDB" id="A0AAV7RQA0"/>
<evidence type="ECO:0000256" key="1">
    <source>
        <dbReference type="SAM" id="MobiDB-lite"/>
    </source>
</evidence>
<feature type="compositionally biased region" description="Polar residues" evidence="1">
    <location>
        <begin position="71"/>
        <end position="80"/>
    </location>
</feature>
<feature type="compositionally biased region" description="Polar residues" evidence="1">
    <location>
        <begin position="9"/>
        <end position="18"/>
    </location>
</feature>
<name>A0AAV7RQA0_PLEWA</name>
<protein>
    <submittedName>
        <fullName evidence="2">Uncharacterized protein</fullName>
    </submittedName>
</protein>
<proteinExistence type="predicted"/>
<evidence type="ECO:0000313" key="3">
    <source>
        <dbReference type="Proteomes" id="UP001066276"/>
    </source>
</evidence>
<keyword evidence="3" id="KW-1185">Reference proteome</keyword>
<organism evidence="2 3">
    <name type="scientific">Pleurodeles waltl</name>
    <name type="common">Iberian ribbed newt</name>
    <dbReference type="NCBI Taxonomy" id="8319"/>
    <lineage>
        <taxon>Eukaryota</taxon>
        <taxon>Metazoa</taxon>
        <taxon>Chordata</taxon>
        <taxon>Craniata</taxon>
        <taxon>Vertebrata</taxon>
        <taxon>Euteleostomi</taxon>
        <taxon>Amphibia</taxon>
        <taxon>Batrachia</taxon>
        <taxon>Caudata</taxon>
        <taxon>Salamandroidea</taxon>
        <taxon>Salamandridae</taxon>
        <taxon>Pleurodelinae</taxon>
        <taxon>Pleurodeles</taxon>
    </lineage>
</organism>
<dbReference type="EMBL" id="JANPWB010000009">
    <property type="protein sequence ID" value="KAJ1153349.1"/>
    <property type="molecule type" value="Genomic_DNA"/>
</dbReference>
<dbReference type="Proteomes" id="UP001066276">
    <property type="component" value="Chromosome 5"/>
</dbReference>